<dbReference type="SUPFAM" id="SSF159664">
    <property type="entry name" value="CobE/GbiG C-terminal domain-like"/>
    <property type="match status" value="1"/>
</dbReference>
<dbReference type="GO" id="GO:0008168">
    <property type="term" value="F:methyltransferase activity"/>
    <property type="evidence" value="ECO:0007669"/>
    <property type="project" value="UniProtKB-KW"/>
</dbReference>
<evidence type="ECO:0000313" key="2">
    <source>
        <dbReference type="EMBL" id="MTH79772.1"/>
    </source>
</evidence>
<dbReference type="RefSeq" id="WP_155097152.1">
    <property type="nucleotide sequence ID" value="NZ_WMIE01000020.1"/>
</dbReference>
<feature type="domain" description="CobE/GbiG C-terminal" evidence="1">
    <location>
        <begin position="2"/>
        <end position="117"/>
    </location>
</feature>
<proteinExistence type="predicted"/>
<comment type="caution">
    <text evidence="2">The sequence shown here is derived from an EMBL/GenBank/DDBJ whole genome shotgun (WGS) entry which is preliminary data.</text>
</comment>
<dbReference type="Gene3D" id="3.30.420.180">
    <property type="entry name" value="CobE/GbiG C-terminal domain"/>
    <property type="match status" value="1"/>
</dbReference>
<dbReference type="GO" id="GO:0009236">
    <property type="term" value="P:cobalamin biosynthetic process"/>
    <property type="evidence" value="ECO:0007669"/>
    <property type="project" value="InterPro"/>
</dbReference>
<keyword evidence="3" id="KW-1185">Reference proteome</keyword>
<accession>A0A6L6JCD2</accession>
<dbReference type="InterPro" id="IPR002750">
    <property type="entry name" value="CobE/GbiG_C"/>
</dbReference>
<reference evidence="2 3" key="1">
    <citation type="submission" date="2019-11" db="EMBL/GenBank/DDBJ databases">
        <authorList>
            <person name="Dong K."/>
        </authorList>
    </citation>
    <scope>NUCLEOTIDE SEQUENCE [LARGE SCALE GENOMIC DNA]</scope>
    <source>
        <strain evidence="2 3">NBRC 111993</strain>
    </source>
</reference>
<gene>
    <name evidence="2" type="ORF">GL286_18835</name>
</gene>
<name>A0A6L6JCD2_9RHOB</name>
<organism evidence="2 3">
    <name type="scientific">Paracoccus aestuariivivens</name>
    <dbReference type="NCBI Taxonomy" id="1820333"/>
    <lineage>
        <taxon>Bacteria</taxon>
        <taxon>Pseudomonadati</taxon>
        <taxon>Pseudomonadota</taxon>
        <taxon>Alphaproteobacteria</taxon>
        <taxon>Rhodobacterales</taxon>
        <taxon>Paracoccaceae</taxon>
        <taxon>Paracoccus</taxon>
    </lineage>
</organism>
<dbReference type="AlphaFoldDB" id="A0A6L6JCD2"/>
<dbReference type="Proteomes" id="UP000478183">
    <property type="component" value="Unassembled WGS sequence"/>
</dbReference>
<evidence type="ECO:0000259" key="1">
    <source>
        <dbReference type="Pfam" id="PF01890"/>
    </source>
</evidence>
<keyword evidence="2" id="KW-0808">Transferase</keyword>
<dbReference type="EMBL" id="WMIE01000020">
    <property type="protein sequence ID" value="MTH79772.1"/>
    <property type="molecule type" value="Genomic_DNA"/>
</dbReference>
<dbReference type="Pfam" id="PF01890">
    <property type="entry name" value="CbiG_C"/>
    <property type="match status" value="1"/>
</dbReference>
<evidence type="ECO:0000313" key="3">
    <source>
        <dbReference type="Proteomes" id="UP000478183"/>
    </source>
</evidence>
<protein>
    <submittedName>
        <fullName evidence="2">Precorrin methylase</fullName>
    </submittedName>
</protein>
<sequence>MIVAGFGFRASATVESLSDAFRRASGGRSVDLLSTVDDKAITELFQMFAAKTEKTVVGVDHATLALQRTRTQSTASINARGTGSVAEAAALAAAGPDARLLGPRVLSADRLATCALAQGDKP</sequence>
<dbReference type="InterPro" id="IPR036518">
    <property type="entry name" value="CobE/GbiG_C_sf"/>
</dbReference>
<keyword evidence="2" id="KW-0489">Methyltransferase</keyword>
<dbReference type="GO" id="GO:0032259">
    <property type="term" value="P:methylation"/>
    <property type="evidence" value="ECO:0007669"/>
    <property type="project" value="UniProtKB-KW"/>
</dbReference>
<dbReference type="OrthoDB" id="7475241at2"/>